<reference evidence="1 2" key="1">
    <citation type="submission" date="2019-04" db="EMBL/GenBank/DDBJ databases">
        <title>Draft genome of the big-headed turtle Platysternon megacephalum.</title>
        <authorList>
            <person name="Gong S."/>
        </authorList>
    </citation>
    <scope>NUCLEOTIDE SEQUENCE [LARGE SCALE GENOMIC DNA]</scope>
    <source>
        <strain evidence="1">DO16091913</strain>
        <tissue evidence="1">Muscle</tissue>
    </source>
</reference>
<gene>
    <name evidence="1" type="ORF">DR999_PMT04329</name>
</gene>
<dbReference type="Proteomes" id="UP000297703">
    <property type="component" value="Unassembled WGS sequence"/>
</dbReference>
<keyword evidence="2" id="KW-1185">Reference proteome</keyword>
<dbReference type="AlphaFoldDB" id="A0A4D9EYW3"/>
<sequence>MGAEGGAFNLPTSGTKSFVGINTAVKKRVLIVYYVHDSYTVRAVLMQSHLEVRGVCVCMYVWGVLFNRKIIMLHHSSSKTHHHSKVCIELSINRRNVIVQQYLGIQQGFSPGHLHLLAFLQSKQKNKQGC</sequence>
<reference evidence="1 2" key="2">
    <citation type="submission" date="2019-04" db="EMBL/GenBank/DDBJ databases">
        <title>The genome sequence of big-headed turtle.</title>
        <authorList>
            <person name="Gong S."/>
        </authorList>
    </citation>
    <scope>NUCLEOTIDE SEQUENCE [LARGE SCALE GENOMIC DNA]</scope>
    <source>
        <strain evidence="1">DO16091913</strain>
        <tissue evidence="1">Muscle</tissue>
    </source>
</reference>
<evidence type="ECO:0000313" key="2">
    <source>
        <dbReference type="Proteomes" id="UP000297703"/>
    </source>
</evidence>
<comment type="caution">
    <text evidence="1">The sequence shown here is derived from an EMBL/GenBank/DDBJ whole genome shotgun (WGS) entry which is preliminary data.</text>
</comment>
<dbReference type="EMBL" id="QXTE01000024">
    <property type="protein sequence ID" value="TFK12278.1"/>
    <property type="molecule type" value="Genomic_DNA"/>
</dbReference>
<proteinExistence type="predicted"/>
<name>A0A4D9EYW3_9SAUR</name>
<organism evidence="1 2">
    <name type="scientific">Platysternon megacephalum</name>
    <name type="common">big-headed turtle</name>
    <dbReference type="NCBI Taxonomy" id="55544"/>
    <lineage>
        <taxon>Eukaryota</taxon>
        <taxon>Metazoa</taxon>
        <taxon>Chordata</taxon>
        <taxon>Craniata</taxon>
        <taxon>Vertebrata</taxon>
        <taxon>Euteleostomi</taxon>
        <taxon>Archelosauria</taxon>
        <taxon>Testudinata</taxon>
        <taxon>Testudines</taxon>
        <taxon>Cryptodira</taxon>
        <taxon>Durocryptodira</taxon>
        <taxon>Testudinoidea</taxon>
        <taxon>Platysternidae</taxon>
        <taxon>Platysternon</taxon>
    </lineage>
</organism>
<accession>A0A4D9EYW3</accession>
<protein>
    <submittedName>
        <fullName evidence="1">Nebulette-like protein</fullName>
    </submittedName>
</protein>
<evidence type="ECO:0000313" key="1">
    <source>
        <dbReference type="EMBL" id="TFK12278.1"/>
    </source>
</evidence>